<organism evidence="13 14">
    <name type="scientific">Henosepilachna vigintioctopunctata</name>
    <dbReference type="NCBI Taxonomy" id="420089"/>
    <lineage>
        <taxon>Eukaryota</taxon>
        <taxon>Metazoa</taxon>
        <taxon>Ecdysozoa</taxon>
        <taxon>Arthropoda</taxon>
        <taxon>Hexapoda</taxon>
        <taxon>Insecta</taxon>
        <taxon>Pterygota</taxon>
        <taxon>Neoptera</taxon>
        <taxon>Endopterygota</taxon>
        <taxon>Coleoptera</taxon>
        <taxon>Polyphaga</taxon>
        <taxon>Cucujiformia</taxon>
        <taxon>Coccinelloidea</taxon>
        <taxon>Coccinellidae</taxon>
        <taxon>Epilachninae</taxon>
        <taxon>Epilachnini</taxon>
        <taxon>Henosepilachna</taxon>
    </lineage>
</organism>
<evidence type="ECO:0000256" key="4">
    <source>
        <dbReference type="ARBA" id="ARBA00019572"/>
    </source>
</evidence>
<dbReference type="GO" id="GO:0035925">
    <property type="term" value="F:mRNA 3'-UTR AU-rich region binding"/>
    <property type="evidence" value="ECO:0007669"/>
    <property type="project" value="TreeGrafter"/>
</dbReference>
<keyword evidence="5" id="KW-0963">Cytoplasm</keyword>
<dbReference type="PANTHER" id="PTHR11097">
    <property type="entry name" value="EXOSOME COMPLEX EXONUCLEASE RIBOSOMAL RNA PROCESSING PROTEIN"/>
    <property type="match status" value="1"/>
</dbReference>
<evidence type="ECO:0000313" key="14">
    <source>
        <dbReference type="Proteomes" id="UP001431783"/>
    </source>
</evidence>
<reference evidence="13 14" key="1">
    <citation type="submission" date="2023-03" db="EMBL/GenBank/DDBJ databases">
        <title>Genome insight into feeding habits of ladybird beetles.</title>
        <authorList>
            <person name="Li H.-S."/>
            <person name="Huang Y.-H."/>
            <person name="Pang H."/>
        </authorList>
    </citation>
    <scope>NUCLEOTIDE SEQUENCE [LARGE SCALE GENOMIC DNA]</scope>
    <source>
        <strain evidence="13">SYSU_2023b</strain>
        <tissue evidence="13">Whole body</tissue>
    </source>
</reference>
<dbReference type="AlphaFoldDB" id="A0AAW1USB3"/>
<dbReference type="GO" id="GO:0071035">
    <property type="term" value="P:nuclear polyadenylation-dependent rRNA catabolic process"/>
    <property type="evidence" value="ECO:0007669"/>
    <property type="project" value="TreeGrafter"/>
</dbReference>
<dbReference type="InterPro" id="IPR050590">
    <property type="entry name" value="Exosome_comp_Rrp42_subfam"/>
</dbReference>
<dbReference type="SUPFAM" id="SSF54211">
    <property type="entry name" value="Ribosomal protein S5 domain 2-like"/>
    <property type="match status" value="1"/>
</dbReference>
<evidence type="ECO:0000256" key="9">
    <source>
        <dbReference type="ARBA" id="ARBA00023242"/>
    </source>
</evidence>
<keyword evidence="7" id="KW-0271">Exosome</keyword>
<gene>
    <name evidence="13" type="ORF">WA026_012463</name>
</gene>
<dbReference type="Gene3D" id="3.30.230.70">
    <property type="entry name" value="GHMP Kinase, N-terminal domain"/>
    <property type="match status" value="1"/>
</dbReference>
<evidence type="ECO:0000313" key="13">
    <source>
        <dbReference type="EMBL" id="KAK9885698.1"/>
    </source>
</evidence>
<dbReference type="FunFam" id="3.30.230.70:FF:000005">
    <property type="entry name" value="Exosome complex component RRP45"/>
    <property type="match status" value="1"/>
</dbReference>
<keyword evidence="6" id="KW-0698">rRNA processing</keyword>
<feature type="domain" description="Exoribonuclease phosphorolytic" evidence="11">
    <location>
        <begin position="34"/>
        <end position="166"/>
    </location>
</feature>
<dbReference type="GO" id="GO:0071038">
    <property type="term" value="P:TRAMP-dependent tRNA surveillance pathway"/>
    <property type="evidence" value="ECO:0007669"/>
    <property type="project" value="TreeGrafter"/>
</dbReference>
<dbReference type="GO" id="GO:0071028">
    <property type="term" value="P:nuclear mRNA surveillance"/>
    <property type="evidence" value="ECO:0007669"/>
    <property type="project" value="TreeGrafter"/>
</dbReference>
<dbReference type="InterPro" id="IPR020568">
    <property type="entry name" value="Ribosomal_Su5_D2-typ_SF"/>
</dbReference>
<keyword evidence="14" id="KW-1185">Reference proteome</keyword>
<sequence length="407" mass="46005">MSKLREAIISNCEKNFLLKCLKENTRLDGRSFDEFRNIKIEFGKDYGCCCVYLGETKVLAQVTGEIQIPKSSRPSEGILNINVELNPIAAPNFDPSSKNDLFTQLNRTLEKCIKDSKAIDLESLCIKMSEKVWALRVDVNVLNHMGNILDCASIAALTALCHYRRPDVTCDGEVSIIHRFDQRDPIPIVVHHYPVCITYSIFERGQFILADPTLLEEGVADSFLNVSMNAYKELCGLHLGGKAELDIDVMIKITQKVGKRAVIVVEQIKRALELENSRRSKKESIGFHNLVSNSNEIDDNFERCFDSWRITPYKKKHSSNNYDSPQLGIQENKSDKMEQRGMGSAVLIPQGFEEVNKDWGGNSEDDDADVVEIPREIPSVSLVDSDSEEETTIVLNAKEQTKKKWKK</sequence>
<evidence type="ECO:0000256" key="3">
    <source>
        <dbReference type="ARBA" id="ARBA00006678"/>
    </source>
</evidence>
<evidence type="ECO:0000256" key="8">
    <source>
        <dbReference type="ARBA" id="ARBA00022884"/>
    </source>
</evidence>
<dbReference type="GO" id="GO:0000177">
    <property type="term" value="C:cytoplasmic exosome (RNase complex)"/>
    <property type="evidence" value="ECO:0007669"/>
    <property type="project" value="TreeGrafter"/>
</dbReference>
<dbReference type="Pfam" id="PF01138">
    <property type="entry name" value="RNase_PH"/>
    <property type="match status" value="1"/>
</dbReference>
<evidence type="ECO:0000256" key="7">
    <source>
        <dbReference type="ARBA" id="ARBA00022835"/>
    </source>
</evidence>
<dbReference type="InterPro" id="IPR001247">
    <property type="entry name" value="ExoRNase_PH_dom1"/>
</dbReference>
<comment type="similarity">
    <text evidence="3">Belongs to the RNase PH family.</text>
</comment>
<evidence type="ECO:0000256" key="2">
    <source>
        <dbReference type="ARBA" id="ARBA00004604"/>
    </source>
</evidence>
<dbReference type="GO" id="GO:0034473">
    <property type="term" value="P:U1 snRNA 3'-end processing"/>
    <property type="evidence" value="ECO:0007669"/>
    <property type="project" value="TreeGrafter"/>
</dbReference>
<accession>A0AAW1USB3</accession>
<dbReference type="InterPro" id="IPR036345">
    <property type="entry name" value="ExoRNase_PH_dom2_sf"/>
</dbReference>
<proteinExistence type="inferred from homology"/>
<evidence type="ECO:0000256" key="1">
    <source>
        <dbReference type="ARBA" id="ARBA00004496"/>
    </source>
</evidence>
<dbReference type="InterPro" id="IPR015847">
    <property type="entry name" value="ExoRNase_PH_dom2"/>
</dbReference>
<keyword evidence="8" id="KW-0694">RNA-binding</keyword>
<dbReference type="CDD" id="cd11368">
    <property type="entry name" value="RNase_PH_RRP45"/>
    <property type="match status" value="1"/>
</dbReference>
<evidence type="ECO:0000256" key="6">
    <source>
        <dbReference type="ARBA" id="ARBA00022552"/>
    </source>
</evidence>
<dbReference type="EMBL" id="JARQZJ010000096">
    <property type="protein sequence ID" value="KAK9885698.1"/>
    <property type="molecule type" value="Genomic_DNA"/>
</dbReference>
<feature type="domain" description="Exoribonuclease phosphorolytic" evidence="12">
    <location>
        <begin position="192"/>
        <end position="252"/>
    </location>
</feature>
<keyword evidence="9" id="KW-0539">Nucleus</keyword>
<dbReference type="Proteomes" id="UP001431783">
    <property type="component" value="Unassembled WGS sequence"/>
</dbReference>
<dbReference type="SUPFAM" id="SSF55666">
    <property type="entry name" value="Ribonuclease PH domain 2-like"/>
    <property type="match status" value="1"/>
</dbReference>
<evidence type="ECO:0000256" key="5">
    <source>
        <dbReference type="ARBA" id="ARBA00022490"/>
    </source>
</evidence>
<dbReference type="InterPro" id="IPR027408">
    <property type="entry name" value="PNPase/RNase_PH_dom_sf"/>
</dbReference>
<protein>
    <recommendedName>
        <fullName evidence="4">Exosome complex component RRP45</fullName>
    </recommendedName>
    <alternativeName>
        <fullName evidence="10">Exosome component 9</fullName>
    </alternativeName>
</protein>
<dbReference type="GO" id="GO:0005730">
    <property type="term" value="C:nucleolus"/>
    <property type="evidence" value="ECO:0007669"/>
    <property type="project" value="UniProtKB-SubCell"/>
</dbReference>
<dbReference type="GO" id="GO:0016075">
    <property type="term" value="P:rRNA catabolic process"/>
    <property type="evidence" value="ECO:0007669"/>
    <property type="project" value="TreeGrafter"/>
</dbReference>
<comment type="subcellular location">
    <subcellularLocation>
        <location evidence="1">Cytoplasm</location>
    </subcellularLocation>
    <subcellularLocation>
        <location evidence="2">Nucleus</location>
        <location evidence="2">Nucleolus</location>
    </subcellularLocation>
</comment>
<dbReference type="Pfam" id="PF03725">
    <property type="entry name" value="RNase_PH_C"/>
    <property type="match status" value="1"/>
</dbReference>
<dbReference type="GO" id="GO:0034475">
    <property type="term" value="P:U4 snRNA 3'-end processing"/>
    <property type="evidence" value="ECO:0007669"/>
    <property type="project" value="TreeGrafter"/>
</dbReference>
<name>A0AAW1USB3_9CUCU</name>
<evidence type="ECO:0000259" key="12">
    <source>
        <dbReference type="Pfam" id="PF03725"/>
    </source>
</evidence>
<dbReference type="InterPro" id="IPR033100">
    <property type="entry name" value="Rrp45"/>
</dbReference>
<evidence type="ECO:0000256" key="10">
    <source>
        <dbReference type="ARBA" id="ARBA00032660"/>
    </source>
</evidence>
<dbReference type="PANTHER" id="PTHR11097:SF14">
    <property type="entry name" value="EXOSOME COMPLEX COMPONENT RRP45"/>
    <property type="match status" value="1"/>
</dbReference>
<comment type="caution">
    <text evidence="13">The sequence shown here is derived from an EMBL/GenBank/DDBJ whole genome shotgun (WGS) entry which is preliminary data.</text>
</comment>
<dbReference type="GO" id="GO:0000467">
    <property type="term" value="P:exonucleolytic trimming to generate mature 3'-end of 5.8S rRNA from tricistronic rRNA transcript (SSU-rRNA, 5.8S rRNA, LSU-rRNA)"/>
    <property type="evidence" value="ECO:0007669"/>
    <property type="project" value="TreeGrafter"/>
</dbReference>
<evidence type="ECO:0000259" key="11">
    <source>
        <dbReference type="Pfam" id="PF01138"/>
    </source>
</evidence>
<dbReference type="GO" id="GO:0000176">
    <property type="term" value="C:nuclear exosome (RNase complex)"/>
    <property type="evidence" value="ECO:0007669"/>
    <property type="project" value="TreeGrafter"/>
</dbReference>
<dbReference type="GO" id="GO:0034476">
    <property type="term" value="P:U5 snRNA 3'-end processing"/>
    <property type="evidence" value="ECO:0007669"/>
    <property type="project" value="TreeGrafter"/>
</dbReference>